<feature type="region of interest" description="Disordered" evidence="5">
    <location>
        <begin position="266"/>
        <end position="312"/>
    </location>
</feature>
<dbReference type="Pfam" id="PF13639">
    <property type="entry name" value="zf-RING_2"/>
    <property type="match status" value="1"/>
</dbReference>
<feature type="signal peptide" evidence="6">
    <location>
        <begin position="1"/>
        <end position="28"/>
    </location>
</feature>
<evidence type="ECO:0000256" key="2">
    <source>
        <dbReference type="ARBA" id="ARBA00022771"/>
    </source>
</evidence>
<evidence type="ECO:0000256" key="4">
    <source>
        <dbReference type="PROSITE-ProRule" id="PRU00175"/>
    </source>
</evidence>
<dbReference type="EMBL" id="AGNL01046992">
    <property type="protein sequence ID" value="EJK47391.1"/>
    <property type="molecule type" value="Genomic_DNA"/>
</dbReference>
<dbReference type="AlphaFoldDB" id="K0REA3"/>
<dbReference type="GO" id="GO:0061630">
    <property type="term" value="F:ubiquitin protein ligase activity"/>
    <property type="evidence" value="ECO:0007669"/>
    <property type="project" value="TreeGrafter"/>
</dbReference>
<evidence type="ECO:0000256" key="3">
    <source>
        <dbReference type="ARBA" id="ARBA00022833"/>
    </source>
</evidence>
<dbReference type="PROSITE" id="PS50089">
    <property type="entry name" value="ZF_RING_2"/>
    <property type="match status" value="1"/>
</dbReference>
<sequence>MVSSALLGGIGGTVLLLCGSAAVRCVSALQVSEETGRLLHGRVLGEESSSAVLDREPTDWWTRLFSGEGTAAAPENRRSHSATVYRYETGEDEMIEYMIISGGFTDQDWKTFPVWAYAMTDTPTLTEFGHELEVRMRDGDVESVDSPWTEMAPLDSSDEDEDSTGGEYDDNGLPIDSKDDYSSATRPKGRVGHLSSTYKDCLYIYGGLTYQDGSFQDDDNSMIIWKACGLDKLIKHNRNVTRQEDLPDEIEGLSWTKVVPKVSGNAWTKPLKSSSKSNNSSSEESYLSGDLPNRRAVGTPRSNVAEHSDPSTTAKLTFSARGEAQGGHFVDRGGKAHFIFYGGMHHDHTPNNNPADFTTQGSQTSHVLGDVWEFDYESETLTLLCEYPPPEWQRDERNGDYPVSRTAHAGTVVNNELIIHGDAAVEGKDHLPQLARSYHSIVGNDNGTIAAFGGFQQDSNIPGETVAFVFKDLLVSRSNDTKWLKLLPPYDTSVARWRSASGYDARPSITNRLEHTAVLDQYGAMLVWGGRFQTVSQISGLWRLDVFVPENDLKYELAPDDGLIEYEAEIQALYLFIATMMFMSLTLSSIFSMIRRTGAGVAEGGGSGIVRNLTRRGLSRSVIDNLPVKRYEAPQADSTEDGGVVQDVSLRRQDSLEEDEMDSCAICLTEYEPGVTEVKTLPCGHQFRKECIDAWLNEKTTCPTVVGSSSPQQGEGDENGSWQIRSVGGVRRFVFTDDQPSIHWGAVGPTWLRSPTAPNEEDEAETSTDADSQDQSDGAPSSHLRFLALRQFFSIREILPFEDESEEDRSINVELV</sequence>
<feature type="compositionally biased region" description="Low complexity" evidence="5">
    <location>
        <begin position="272"/>
        <end position="285"/>
    </location>
</feature>
<dbReference type="Gene3D" id="2.120.10.80">
    <property type="entry name" value="Kelch-type beta propeller"/>
    <property type="match status" value="1"/>
</dbReference>
<dbReference type="InterPro" id="IPR001841">
    <property type="entry name" value="Znf_RING"/>
</dbReference>
<dbReference type="PANTHER" id="PTHR45931">
    <property type="entry name" value="SI:CH211-59O9.10"/>
    <property type="match status" value="1"/>
</dbReference>
<dbReference type="OMA" id="QISGLWR"/>
<feature type="domain" description="RING-type" evidence="7">
    <location>
        <begin position="664"/>
        <end position="703"/>
    </location>
</feature>
<comment type="caution">
    <text evidence="8">The sequence shown here is derived from an EMBL/GenBank/DDBJ whole genome shotgun (WGS) entry which is preliminary data.</text>
</comment>
<feature type="compositionally biased region" description="Acidic residues" evidence="5">
    <location>
        <begin position="156"/>
        <end position="170"/>
    </location>
</feature>
<dbReference type="GO" id="GO:0006511">
    <property type="term" value="P:ubiquitin-dependent protein catabolic process"/>
    <property type="evidence" value="ECO:0007669"/>
    <property type="project" value="TreeGrafter"/>
</dbReference>
<protein>
    <recommendedName>
        <fullName evidence="7">RING-type domain-containing protein</fullName>
    </recommendedName>
</protein>
<dbReference type="SUPFAM" id="SSF117281">
    <property type="entry name" value="Kelch motif"/>
    <property type="match status" value="1"/>
</dbReference>
<evidence type="ECO:0000256" key="5">
    <source>
        <dbReference type="SAM" id="MobiDB-lite"/>
    </source>
</evidence>
<keyword evidence="3" id="KW-0862">Zinc</keyword>
<keyword evidence="1" id="KW-0479">Metal-binding</keyword>
<evidence type="ECO:0000313" key="8">
    <source>
        <dbReference type="EMBL" id="EJK47391.1"/>
    </source>
</evidence>
<accession>K0REA3</accession>
<dbReference type="SUPFAM" id="SSF57850">
    <property type="entry name" value="RING/U-box"/>
    <property type="match status" value="1"/>
</dbReference>
<dbReference type="Gene3D" id="3.30.40.10">
    <property type="entry name" value="Zinc/RING finger domain, C3HC4 (zinc finger)"/>
    <property type="match status" value="1"/>
</dbReference>
<organism evidence="8 9">
    <name type="scientific">Thalassiosira oceanica</name>
    <name type="common">Marine diatom</name>
    <dbReference type="NCBI Taxonomy" id="159749"/>
    <lineage>
        <taxon>Eukaryota</taxon>
        <taxon>Sar</taxon>
        <taxon>Stramenopiles</taxon>
        <taxon>Ochrophyta</taxon>
        <taxon>Bacillariophyta</taxon>
        <taxon>Coscinodiscophyceae</taxon>
        <taxon>Thalassiosirophycidae</taxon>
        <taxon>Thalassiosirales</taxon>
        <taxon>Thalassiosiraceae</taxon>
        <taxon>Thalassiosira</taxon>
    </lineage>
</organism>
<reference evidence="8 9" key="1">
    <citation type="journal article" date="2012" name="Genome Biol.">
        <title>Genome and low-iron response of an oceanic diatom adapted to chronic iron limitation.</title>
        <authorList>
            <person name="Lommer M."/>
            <person name="Specht M."/>
            <person name="Roy A.S."/>
            <person name="Kraemer L."/>
            <person name="Andreson R."/>
            <person name="Gutowska M.A."/>
            <person name="Wolf J."/>
            <person name="Bergner S.V."/>
            <person name="Schilhabel M.B."/>
            <person name="Klostermeier U.C."/>
            <person name="Beiko R.G."/>
            <person name="Rosenstiel P."/>
            <person name="Hippler M."/>
            <person name="Laroche J."/>
        </authorList>
    </citation>
    <scope>NUCLEOTIDE SEQUENCE [LARGE SCALE GENOMIC DNA]</scope>
    <source>
        <strain evidence="8 9">CCMP1005</strain>
    </source>
</reference>
<feature type="region of interest" description="Disordered" evidence="5">
    <location>
        <begin position="139"/>
        <end position="190"/>
    </location>
</feature>
<feature type="region of interest" description="Disordered" evidence="5">
    <location>
        <begin position="745"/>
        <end position="781"/>
    </location>
</feature>
<evidence type="ECO:0000313" key="9">
    <source>
        <dbReference type="Proteomes" id="UP000266841"/>
    </source>
</evidence>
<gene>
    <name evidence="8" type="ORF">THAOC_33889</name>
</gene>
<dbReference type="eggNOG" id="KOG0800">
    <property type="taxonomic scope" value="Eukaryota"/>
</dbReference>
<dbReference type="GO" id="GO:0008270">
    <property type="term" value="F:zinc ion binding"/>
    <property type="evidence" value="ECO:0007669"/>
    <property type="project" value="UniProtKB-KW"/>
</dbReference>
<name>K0REA3_THAOC</name>
<keyword evidence="6" id="KW-0732">Signal</keyword>
<evidence type="ECO:0000259" key="7">
    <source>
        <dbReference type="PROSITE" id="PS50089"/>
    </source>
</evidence>
<evidence type="ECO:0000256" key="1">
    <source>
        <dbReference type="ARBA" id="ARBA00022723"/>
    </source>
</evidence>
<dbReference type="InterPro" id="IPR015915">
    <property type="entry name" value="Kelch-typ_b-propeller"/>
</dbReference>
<dbReference type="Proteomes" id="UP000266841">
    <property type="component" value="Unassembled WGS sequence"/>
</dbReference>
<dbReference type="InterPro" id="IPR051834">
    <property type="entry name" value="RING_finger_E3_ligase"/>
</dbReference>
<proteinExistence type="predicted"/>
<evidence type="ECO:0000256" key="6">
    <source>
        <dbReference type="SAM" id="SignalP"/>
    </source>
</evidence>
<dbReference type="PANTHER" id="PTHR45931:SF3">
    <property type="entry name" value="RING ZINC FINGER-CONTAINING PROTEIN"/>
    <property type="match status" value="1"/>
</dbReference>
<dbReference type="InterPro" id="IPR013083">
    <property type="entry name" value="Znf_RING/FYVE/PHD"/>
</dbReference>
<feature type="chain" id="PRO_5003836241" description="RING-type domain-containing protein" evidence="6">
    <location>
        <begin position="29"/>
        <end position="816"/>
    </location>
</feature>
<dbReference type="GO" id="GO:0005634">
    <property type="term" value="C:nucleus"/>
    <property type="evidence" value="ECO:0007669"/>
    <property type="project" value="TreeGrafter"/>
</dbReference>
<dbReference type="OrthoDB" id="47620at2759"/>
<keyword evidence="2 4" id="KW-0863">Zinc-finger</keyword>
<dbReference type="SMART" id="SM00184">
    <property type="entry name" value="RING"/>
    <property type="match status" value="1"/>
</dbReference>
<feature type="compositionally biased region" description="Acidic residues" evidence="5">
    <location>
        <begin position="759"/>
        <end position="774"/>
    </location>
</feature>
<keyword evidence="9" id="KW-1185">Reference proteome</keyword>